<keyword evidence="3" id="KW-1185">Reference proteome</keyword>
<name>S2DI84_INDAL</name>
<evidence type="ECO:0008006" key="4">
    <source>
        <dbReference type="Google" id="ProtNLM"/>
    </source>
</evidence>
<protein>
    <recommendedName>
        <fullName evidence="4">Lipocalin-like domain-containing protein</fullName>
    </recommendedName>
</protein>
<dbReference type="eggNOG" id="COG3187">
    <property type="taxonomic scope" value="Bacteria"/>
</dbReference>
<evidence type="ECO:0000256" key="1">
    <source>
        <dbReference type="SAM" id="SignalP"/>
    </source>
</evidence>
<organism evidence="2 3">
    <name type="scientific">Indibacter alkaliphilus (strain CCUG 57479 / KCTC 22604 / LW1)</name>
    <dbReference type="NCBI Taxonomy" id="1189612"/>
    <lineage>
        <taxon>Bacteria</taxon>
        <taxon>Pseudomonadati</taxon>
        <taxon>Bacteroidota</taxon>
        <taxon>Cytophagia</taxon>
        <taxon>Cytophagales</taxon>
        <taxon>Cyclobacteriaceae</taxon>
    </lineage>
</organism>
<feature type="signal peptide" evidence="1">
    <location>
        <begin position="1"/>
        <end position="20"/>
    </location>
</feature>
<dbReference type="RefSeq" id="WP_009032675.1">
    <property type="nucleotide sequence ID" value="NZ_ALWO02000023.1"/>
</dbReference>
<dbReference type="OrthoDB" id="708590at2"/>
<dbReference type="Proteomes" id="UP000006073">
    <property type="component" value="Unassembled WGS sequence"/>
</dbReference>
<dbReference type="EMBL" id="ALWO02000023">
    <property type="protein sequence ID" value="EOZ98719.1"/>
    <property type="molecule type" value="Genomic_DNA"/>
</dbReference>
<keyword evidence="1" id="KW-0732">Signal</keyword>
<reference evidence="2 3" key="1">
    <citation type="journal article" date="2013" name="Genome Announc.">
        <title>Draft Genome Sequence of Indibacter alkaliphilus Strain LW1T, Isolated from Lonar Lake, a Haloalkaline Lake in the Buldana District of Maharashtra, India.</title>
        <authorList>
            <person name="Singh A."/>
            <person name="Kumar Jangir P."/>
            <person name="Sharma R."/>
            <person name="Singh A."/>
            <person name="Kumar Pinnaka A."/>
            <person name="Shivaji S."/>
        </authorList>
    </citation>
    <scope>NUCLEOTIDE SEQUENCE [LARGE SCALE GENOMIC DNA]</scope>
    <source>
        <strain evidence="3">CCUG 57479 / KCTC 22604 / LW1</strain>
    </source>
</reference>
<feature type="chain" id="PRO_5004496355" description="Lipocalin-like domain-containing protein" evidence="1">
    <location>
        <begin position="21"/>
        <end position="144"/>
    </location>
</feature>
<dbReference type="AlphaFoldDB" id="S2DI84"/>
<evidence type="ECO:0000313" key="3">
    <source>
        <dbReference type="Proteomes" id="UP000006073"/>
    </source>
</evidence>
<dbReference type="STRING" id="1189612.A33Q_1373"/>
<accession>S2DI84</accession>
<gene>
    <name evidence="2" type="ORF">A33Q_1373</name>
</gene>
<proteinExistence type="predicted"/>
<evidence type="ECO:0000313" key="2">
    <source>
        <dbReference type="EMBL" id="EOZ98719.1"/>
    </source>
</evidence>
<sequence>MKKIYLLPVFAIFWFLHSCAEQDSFVVMDEKETLEGTFQRIVDGEAGAISEVTIKLNDGKWEGNSSVSRYPALCKGNYTLEDSKINFENECMWTADFDWTLILNGTFTVLFSDDSMIWEKVTGEVNQVIDRYSFPKNSNNSLTK</sequence>
<comment type="caution">
    <text evidence="2">The sequence shown here is derived from an EMBL/GenBank/DDBJ whole genome shotgun (WGS) entry which is preliminary data.</text>
</comment>